<protein>
    <submittedName>
        <fullName evidence="2">Uncharacterized protein</fullName>
    </submittedName>
</protein>
<sequence>MIAQAKEELETLETQHPGRLGLLKAEVKSFILFLESEHLLHHHTPSPLPSSFSVGTQESSTSKKRKKRAVEQTAGVRTAGPSPKRSRIDAVLDRAISCLKKIQELKSSLR</sequence>
<feature type="region of interest" description="Disordered" evidence="1">
    <location>
        <begin position="43"/>
        <end position="87"/>
    </location>
</feature>
<evidence type="ECO:0000313" key="2">
    <source>
        <dbReference type="EMBL" id="KCW50989.1"/>
    </source>
</evidence>
<dbReference type="InParanoid" id="A0A059AB98"/>
<name>A0A059AB98_EUCGR</name>
<gene>
    <name evidence="2" type="ORF">EUGRSUZ_J00616</name>
</gene>
<dbReference type="AlphaFoldDB" id="A0A059AB98"/>
<dbReference type="EMBL" id="KK198762">
    <property type="protein sequence ID" value="KCW50989.1"/>
    <property type="molecule type" value="Genomic_DNA"/>
</dbReference>
<proteinExistence type="predicted"/>
<dbReference type="eggNOG" id="ENOG502S9BJ">
    <property type="taxonomic scope" value="Eukaryota"/>
</dbReference>
<accession>A0A059AB98</accession>
<dbReference type="Gramene" id="KCW50989">
    <property type="protein sequence ID" value="KCW50989"/>
    <property type="gene ID" value="EUGRSUZ_J00616"/>
</dbReference>
<dbReference type="OMA" id="WASTQPP"/>
<reference evidence="2" key="1">
    <citation type="submission" date="2013-07" db="EMBL/GenBank/DDBJ databases">
        <title>The genome of Eucalyptus grandis.</title>
        <authorList>
            <person name="Schmutz J."/>
            <person name="Hayes R."/>
            <person name="Myburg A."/>
            <person name="Tuskan G."/>
            <person name="Grattapaglia D."/>
            <person name="Rokhsar D.S."/>
        </authorList>
    </citation>
    <scope>NUCLEOTIDE SEQUENCE</scope>
    <source>
        <tissue evidence="2">Leaf extractions</tissue>
    </source>
</reference>
<organism evidence="2">
    <name type="scientific">Eucalyptus grandis</name>
    <name type="common">Flooded gum</name>
    <dbReference type="NCBI Taxonomy" id="71139"/>
    <lineage>
        <taxon>Eukaryota</taxon>
        <taxon>Viridiplantae</taxon>
        <taxon>Streptophyta</taxon>
        <taxon>Embryophyta</taxon>
        <taxon>Tracheophyta</taxon>
        <taxon>Spermatophyta</taxon>
        <taxon>Magnoliopsida</taxon>
        <taxon>eudicotyledons</taxon>
        <taxon>Gunneridae</taxon>
        <taxon>Pentapetalae</taxon>
        <taxon>rosids</taxon>
        <taxon>malvids</taxon>
        <taxon>Myrtales</taxon>
        <taxon>Myrtaceae</taxon>
        <taxon>Myrtoideae</taxon>
        <taxon>Eucalypteae</taxon>
        <taxon>Eucalyptus</taxon>
    </lineage>
</organism>
<evidence type="ECO:0000256" key="1">
    <source>
        <dbReference type="SAM" id="MobiDB-lite"/>
    </source>
</evidence>